<feature type="compositionally biased region" description="Polar residues" evidence="7">
    <location>
        <begin position="510"/>
        <end position="519"/>
    </location>
</feature>
<feature type="domain" description="C2H2-type" evidence="8">
    <location>
        <begin position="184"/>
        <end position="213"/>
    </location>
</feature>
<dbReference type="SMART" id="SM00355">
    <property type="entry name" value="ZnF_C2H2"/>
    <property type="match status" value="4"/>
</dbReference>
<feature type="compositionally biased region" description="Polar residues" evidence="7">
    <location>
        <begin position="71"/>
        <end position="82"/>
    </location>
</feature>
<feature type="compositionally biased region" description="Polar residues" evidence="7">
    <location>
        <begin position="341"/>
        <end position="351"/>
    </location>
</feature>
<feature type="domain" description="C2H2-type" evidence="8">
    <location>
        <begin position="214"/>
        <end position="243"/>
    </location>
</feature>
<dbReference type="InterPro" id="IPR013087">
    <property type="entry name" value="Znf_C2H2_type"/>
</dbReference>
<feature type="compositionally biased region" description="Basic residues" evidence="7">
    <location>
        <begin position="103"/>
        <end position="121"/>
    </location>
</feature>
<evidence type="ECO:0000313" key="9">
    <source>
        <dbReference type="EMBL" id="KAJ0393437.1"/>
    </source>
</evidence>
<evidence type="ECO:0000256" key="5">
    <source>
        <dbReference type="ARBA" id="ARBA00023242"/>
    </source>
</evidence>
<feature type="region of interest" description="Disordered" evidence="7">
    <location>
        <begin position="60"/>
        <end position="184"/>
    </location>
</feature>
<keyword evidence="1" id="KW-0479">Metal-binding</keyword>
<reference evidence="9" key="1">
    <citation type="submission" date="2021-12" db="EMBL/GenBank/DDBJ databases">
        <title>Prjna785345.</title>
        <authorList>
            <person name="Rujirawat T."/>
            <person name="Krajaejun T."/>
        </authorList>
    </citation>
    <scope>NUCLEOTIDE SEQUENCE</scope>
    <source>
        <strain evidence="9">Pi057C3</strain>
    </source>
</reference>
<feature type="compositionally biased region" description="Basic residues" evidence="7">
    <location>
        <begin position="327"/>
        <end position="340"/>
    </location>
</feature>
<feature type="compositionally biased region" description="Low complexity" evidence="7">
    <location>
        <begin position="31"/>
        <end position="41"/>
    </location>
</feature>
<dbReference type="PANTHER" id="PTHR14003:SF23">
    <property type="entry name" value="ZINC FINGER PROTEIN 143"/>
    <property type="match status" value="1"/>
</dbReference>
<feature type="region of interest" description="Disordered" evidence="7">
    <location>
        <begin position="491"/>
        <end position="538"/>
    </location>
</feature>
<evidence type="ECO:0000256" key="3">
    <source>
        <dbReference type="ARBA" id="ARBA00022771"/>
    </source>
</evidence>
<dbReference type="Pfam" id="PF00096">
    <property type="entry name" value="zf-C2H2"/>
    <property type="match status" value="3"/>
</dbReference>
<feature type="region of interest" description="Disordered" evidence="7">
    <location>
        <begin position="312"/>
        <end position="387"/>
    </location>
</feature>
<proteinExistence type="predicted"/>
<feature type="compositionally biased region" description="Basic and acidic residues" evidence="7">
    <location>
        <begin position="374"/>
        <end position="386"/>
    </location>
</feature>
<keyword evidence="10" id="KW-1185">Reference proteome</keyword>
<dbReference type="SUPFAM" id="SSF57667">
    <property type="entry name" value="beta-beta-alpha zinc fingers"/>
    <property type="match status" value="2"/>
</dbReference>
<dbReference type="Proteomes" id="UP001209570">
    <property type="component" value="Unassembled WGS sequence"/>
</dbReference>
<feature type="compositionally biased region" description="Basic residues" evidence="7">
    <location>
        <begin position="60"/>
        <end position="70"/>
    </location>
</feature>
<evidence type="ECO:0000259" key="8">
    <source>
        <dbReference type="PROSITE" id="PS50157"/>
    </source>
</evidence>
<dbReference type="GO" id="GO:0000981">
    <property type="term" value="F:DNA-binding transcription factor activity, RNA polymerase II-specific"/>
    <property type="evidence" value="ECO:0007669"/>
    <property type="project" value="TreeGrafter"/>
</dbReference>
<feature type="region of interest" description="Disordered" evidence="7">
    <location>
        <begin position="1"/>
        <end position="41"/>
    </location>
</feature>
<dbReference type="FunFam" id="3.30.160.60:FF:000072">
    <property type="entry name" value="zinc finger protein 143 isoform X1"/>
    <property type="match status" value="2"/>
</dbReference>
<keyword evidence="3 6" id="KW-0863">Zinc-finger</keyword>
<dbReference type="InterPro" id="IPR036236">
    <property type="entry name" value="Znf_C2H2_sf"/>
</dbReference>
<accession>A0AAD5LVF0</accession>
<evidence type="ECO:0000313" key="10">
    <source>
        <dbReference type="Proteomes" id="UP001209570"/>
    </source>
</evidence>
<evidence type="ECO:0000256" key="1">
    <source>
        <dbReference type="ARBA" id="ARBA00022723"/>
    </source>
</evidence>
<keyword evidence="5" id="KW-0539">Nucleus</keyword>
<dbReference type="PANTHER" id="PTHR14003">
    <property type="entry name" value="TRANSCRIPTIONAL REPRESSOR PROTEIN YY"/>
    <property type="match status" value="1"/>
</dbReference>
<dbReference type="FunFam" id="3.30.160.60:FF:000624">
    <property type="entry name" value="zinc finger protein 697"/>
    <property type="match status" value="1"/>
</dbReference>
<feature type="domain" description="C2H2-type" evidence="8">
    <location>
        <begin position="244"/>
        <end position="273"/>
    </location>
</feature>
<sequence>MQMNQHPHGPHQPPPPPLHHHFLDAGGSGSGSATSSAKSMSSLLEPHLDHFGEVSDAVHHHLLPPHHPHHSTNAFNNPSHGSYFSHPHDHHQNHHRFQEWDHHHSHHQQQHQHQQQHHHHMSTADPYGYPHSDRDGEDDPNDSVPESDHGDRLSPVSSRSASASVAALSSASDRKPRKSKKETFVCPEPQCGKTFPRSFALRRHMRIHTGTKPYECDFEGCHQRFNTSGNLSRHKRIHSGERPYPCVFSTCGKRFNTSTKLKRHMRIHFPDSPNLFQCVQQDCSFACDNYKEYVHHQRQHGNPAFAEPVKAQDENVDRSNLPAAKGAKAKTTAKRARAPKSTRQQETSAASGLSLLRKETPLRDEYEDPAVGFDQRRSQLKDDRPRLPFPTEAFPSESIVSASPMNSAPPTFGSSFPHASYLAQHQHQHQQHHHVPLRSSFFDGHQLSASGAISSSASSYTTSTSTSSYPFIRGPSDGGYSGQHSAYLSHESGVHFPPLRPEEPEGYDSPSPSRALRSTTHADDAKYPYSNVPHAVGPEFTGEELSAVLELMKDS</sequence>
<evidence type="ECO:0000256" key="6">
    <source>
        <dbReference type="PROSITE-ProRule" id="PRU00042"/>
    </source>
</evidence>
<keyword evidence="2" id="KW-0677">Repeat</keyword>
<protein>
    <recommendedName>
        <fullName evidence="8">C2H2-type domain-containing protein</fullName>
    </recommendedName>
</protein>
<organism evidence="9 10">
    <name type="scientific">Pythium insidiosum</name>
    <name type="common">Pythiosis disease agent</name>
    <dbReference type="NCBI Taxonomy" id="114742"/>
    <lineage>
        <taxon>Eukaryota</taxon>
        <taxon>Sar</taxon>
        <taxon>Stramenopiles</taxon>
        <taxon>Oomycota</taxon>
        <taxon>Peronosporomycetes</taxon>
        <taxon>Pythiales</taxon>
        <taxon>Pythiaceae</taxon>
        <taxon>Pythium</taxon>
    </lineage>
</organism>
<dbReference type="PROSITE" id="PS00028">
    <property type="entry name" value="ZINC_FINGER_C2H2_1"/>
    <property type="match status" value="4"/>
</dbReference>
<evidence type="ECO:0000256" key="7">
    <source>
        <dbReference type="SAM" id="MobiDB-lite"/>
    </source>
</evidence>
<name>A0AAD5LVF0_PYTIN</name>
<gene>
    <name evidence="9" type="ORF">P43SY_004937</name>
</gene>
<dbReference type="AlphaFoldDB" id="A0AAD5LVF0"/>
<dbReference type="Gene3D" id="3.30.160.60">
    <property type="entry name" value="Classic Zinc Finger"/>
    <property type="match status" value="3"/>
</dbReference>
<dbReference type="GO" id="GO:0008270">
    <property type="term" value="F:zinc ion binding"/>
    <property type="evidence" value="ECO:0007669"/>
    <property type="project" value="UniProtKB-KW"/>
</dbReference>
<dbReference type="GO" id="GO:0000785">
    <property type="term" value="C:chromatin"/>
    <property type="evidence" value="ECO:0007669"/>
    <property type="project" value="TreeGrafter"/>
</dbReference>
<evidence type="ECO:0000256" key="2">
    <source>
        <dbReference type="ARBA" id="ARBA00022737"/>
    </source>
</evidence>
<dbReference type="GO" id="GO:0000978">
    <property type="term" value="F:RNA polymerase II cis-regulatory region sequence-specific DNA binding"/>
    <property type="evidence" value="ECO:0007669"/>
    <property type="project" value="TreeGrafter"/>
</dbReference>
<dbReference type="EMBL" id="JAKCXM010000493">
    <property type="protein sequence ID" value="KAJ0393437.1"/>
    <property type="molecule type" value="Genomic_DNA"/>
</dbReference>
<dbReference type="GO" id="GO:0031519">
    <property type="term" value="C:PcG protein complex"/>
    <property type="evidence" value="ECO:0007669"/>
    <property type="project" value="TreeGrafter"/>
</dbReference>
<dbReference type="GO" id="GO:0005667">
    <property type="term" value="C:transcription regulator complex"/>
    <property type="evidence" value="ECO:0007669"/>
    <property type="project" value="TreeGrafter"/>
</dbReference>
<feature type="compositionally biased region" description="Low complexity" evidence="7">
    <location>
        <begin position="153"/>
        <end position="171"/>
    </location>
</feature>
<keyword evidence="4" id="KW-0862">Zinc</keyword>
<evidence type="ECO:0000256" key="4">
    <source>
        <dbReference type="ARBA" id="ARBA00022833"/>
    </source>
</evidence>
<dbReference type="PROSITE" id="PS50157">
    <property type="entry name" value="ZINC_FINGER_C2H2_2"/>
    <property type="match status" value="3"/>
</dbReference>
<comment type="caution">
    <text evidence="9">The sequence shown here is derived from an EMBL/GenBank/DDBJ whole genome shotgun (WGS) entry which is preliminary data.</text>
</comment>